<proteinExistence type="predicted"/>
<comment type="caution">
    <text evidence="1">The sequence shown here is derived from an EMBL/GenBank/DDBJ whole genome shotgun (WGS) entry which is preliminary data.</text>
</comment>
<name>A0A7J7KJ45_BUGNE</name>
<gene>
    <name evidence="1" type="ORF">EB796_003406</name>
</gene>
<evidence type="ECO:0000313" key="2">
    <source>
        <dbReference type="Proteomes" id="UP000593567"/>
    </source>
</evidence>
<reference evidence="1" key="1">
    <citation type="submission" date="2020-06" db="EMBL/GenBank/DDBJ databases">
        <title>Draft genome of Bugula neritina, a colonial animal packing powerful symbionts and potential medicines.</title>
        <authorList>
            <person name="Rayko M."/>
        </authorList>
    </citation>
    <scope>NUCLEOTIDE SEQUENCE [LARGE SCALE GENOMIC DNA]</scope>
    <source>
        <strain evidence="1">Kwan_BN1</strain>
    </source>
</reference>
<dbReference type="EMBL" id="VXIV02000436">
    <property type="protein sequence ID" value="KAF6038285.1"/>
    <property type="molecule type" value="Genomic_DNA"/>
</dbReference>
<evidence type="ECO:0000313" key="1">
    <source>
        <dbReference type="EMBL" id="KAF6038285.1"/>
    </source>
</evidence>
<organism evidence="1 2">
    <name type="scientific">Bugula neritina</name>
    <name type="common">Brown bryozoan</name>
    <name type="synonym">Sertularia neritina</name>
    <dbReference type="NCBI Taxonomy" id="10212"/>
    <lineage>
        <taxon>Eukaryota</taxon>
        <taxon>Metazoa</taxon>
        <taxon>Spiralia</taxon>
        <taxon>Lophotrochozoa</taxon>
        <taxon>Bryozoa</taxon>
        <taxon>Gymnolaemata</taxon>
        <taxon>Cheilostomatida</taxon>
        <taxon>Flustrina</taxon>
        <taxon>Buguloidea</taxon>
        <taxon>Bugulidae</taxon>
        <taxon>Bugula</taxon>
    </lineage>
</organism>
<keyword evidence="2" id="KW-1185">Reference proteome</keyword>
<dbReference type="AlphaFoldDB" id="A0A7J7KJ45"/>
<accession>A0A7J7KJ45</accession>
<sequence>MLKLLTSLTVPKATIKVMLWNLGCISRYMLLTRVSVNLSQPNLLQYYRDVFSSDGINSHLCIFLYNTLAVFYYVHNSYFLTI</sequence>
<protein>
    <submittedName>
        <fullName evidence="1">Uncharacterized protein</fullName>
    </submittedName>
</protein>
<dbReference type="Proteomes" id="UP000593567">
    <property type="component" value="Unassembled WGS sequence"/>
</dbReference>